<name>A0A873WGR3_9CAUD</name>
<keyword evidence="2" id="KW-1185">Reference proteome</keyword>
<reference evidence="1" key="1">
    <citation type="submission" date="2020-10" db="EMBL/GenBank/DDBJ databases">
        <title>The Isolation and Genome Sequence of a Novel Cyanophage S-H9-1 from the Yellow Sea, China.</title>
        <authorList>
            <person name="Jiang T."/>
        </authorList>
    </citation>
    <scope>NUCLEOTIDE SEQUENCE</scope>
</reference>
<sequence length="64" mass="7659">MLSLALIFFSHVPPENYLRCEDYEWLKQGLEETELFTPFEKSDLLIHWMNHTDPHCFDSKDAND</sequence>
<dbReference type="KEGG" id="vg:77945731"/>
<dbReference type="EMBL" id="MW117966">
    <property type="protein sequence ID" value="QPB08132.1"/>
    <property type="molecule type" value="Genomic_DNA"/>
</dbReference>
<dbReference type="Proteomes" id="UP000663288">
    <property type="component" value="Segment"/>
</dbReference>
<evidence type="ECO:0000313" key="1">
    <source>
        <dbReference type="EMBL" id="QPB08132.1"/>
    </source>
</evidence>
<accession>A0A873WGR3</accession>
<organism evidence="1 2">
    <name type="scientific">Synechococcus phage S-H9-1</name>
    <dbReference type="NCBI Taxonomy" id="2783674"/>
    <lineage>
        <taxon>Viruses</taxon>
        <taxon>Duplodnaviria</taxon>
        <taxon>Heunggongvirae</taxon>
        <taxon>Uroviricota</taxon>
        <taxon>Caudoviricetes</taxon>
        <taxon>Pantevenvirales</taxon>
        <taxon>Kyanoviridae</taxon>
        <taxon>Scyllavirus</taxon>
        <taxon>Scyllavirus aitchnine</taxon>
    </lineage>
</organism>
<evidence type="ECO:0000313" key="2">
    <source>
        <dbReference type="Proteomes" id="UP000663288"/>
    </source>
</evidence>
<protein>
    <submittedName>
        <fullName evidence="1">Uncharacterized protein</fullName>
    </submittedName>
</protein>
<proteinExistence type="predicted"/>
<dbReference type="RefSeq" id="YP_010669548.1">
    <property type="nucleotide sequence ID" value="NC_070961.1"/>
</dbReference>
<dbReference type="GeneID" id="77945731"/>